<protein>
    <submittedName>
        <fullName evidence="1">Uncharacterized protein</fullName>
    </submittedName>
</protein>
<comment type="caution">
    <text evidence="1">The sequence shown here is derived from an EMBL/GenBank/DDBJ whole genome shotgun (WGS) entry which is preliminary data.</text>
</comment>
<evidence type="ECO:0000313" key="2">
    <source>
        <dbReference type="Proteomes" id="UP000076660"/>
    </source>
</evidence>
<evidence type="ECO:0000313" key="1">
    <source>
        <dbReference type="EMBL" id="ONF74359.1"/>
    </source>
</evidence>
<accession>A0A1W2M3U5</accession>
<sequence length="81" mass="9154">MTGPRADLAPGELLIAHARVRARDLGRRLESTMVDRQLYDELRRFLDDVGFPACDALEALADSDDRELRKRLHQVLGIEAP</sequence>
<reference evidence="1 2" key="1">
    <citation type="submission" date="2016-12" db="EMBL/GenBank/DDBJ databases">
        <title>Amycolatopsis keratiniphila subsp. keratiniphila genome sequencing and assembly.</title>
        <authorList>
            <person name="Mayilraj S."/>
            <person name="Kaur N."/>
        </authorList>
    </citation>
    <scope>NUCLEOTIDE SEQUENCE [LARGE SCALE GENOMIC DNA]</scope>
    <source>
        <strain evidence="1 2">DSM 44409</strain>
    </source>
</reference>
<dbReference type="Proteomes" id="UP000076660">
    <property type="component" value="Unassembled WGS sequence"/>
</dbReference>
<gene>
    <name evidence="1" type="ORF">AVR91_0203445</name>
</gene>
<dbReference type="EMBL" id="LQMT02000005">
    <property type="protein sequence ID" value="ONF74359.1"/>
    <property type="molecule type" value="Genomic_DNA"/>
</dbReference>
<organism evidence="1 2">
    <name type="scientific">Amycolatopsis keratiniphila subsp. keratiniphila</name>
    <dbReference type="NCBI Taxonomy" id="227715"/>
    <lineage>
        <taxon>Bacteria</taxon>
        <taxon>Bacillati</taxon>
        <taxon>Actinomycetota</taxon>
        <taxon>Actinomycetes</taxon>
        <taxon>Pseudonocardiales</taxon>
        <taxon>Pseudonocardiaceae</taxon>
        <taxon>Amycolatopsis</taxon>
        <taxon>Amycolatopsis japonica group</taxon>
    </lineage>
</organism>
<dbReference type="AlphaFoldDB" id="A0A1W2M3U5"/>
<name>A0A1W2M3U5_9PSEU</name>
<dbReference type="OrthoDB" id="10006451at2"/>
<dbReference type="RefSeq" id="WP_063271291.1">
    <property type="nucleotide sequence ID" value="NZ_LQMT02000005.1"/>
</dbReference>
<proteinExistence type="predicted"/>